<evidence type="ECO:0000313" key="2">
    <source>
        <dbReference type="EMBL" id="KAL1871513.1"/>
    </source>
</evidence>
<dbReference type="InterPro" id="IPR011333">
    <property type="entry name" value="SKP1/BTB/POZ_sf"/>
</dbReference>
<dbReference type="PANTHER" id="PTHR37538:SF1">
    <property type="entry name" value="BTB DOMAIN-CONTAINING PROTEIN"/>
    <property type="match status" value="1"/>
</dbReference>
<name>A0ABR3X772_9EURO</name>
<dbReference type="Proteomes" id="UP001583193">
    <property type="component" value="Unassembled WGS sequence"/>
</dbReference>
<dbReference type="PANTHER" id="PTHR37538">
    <property type="entry name" value="BTB DOMAIN-CONTAINING PROTEIN"/>
    <property type="match status" value="1"/>
</dbReference>
<dbReference type="Gene3D" id="3.30.710.10">
    <property type="entry name" value="Potassium Channel Kv1.1, Chain A"/>
    <property type="match status" value="1"/>
</dbReference>
<feature type="compositionally biased region" description="Polar residues" evidence="1">
    <location>
        <begin position="209"/>
        <end position="218"/>
    </location>
</feature>
<organism evidence="2 3">
    <name type="scientific">Paecilomyces lecythidis</name>
    <dbReference type="NCBI Taxonomy" id="3004212"/>
    <lineage>
        <taxon>Eukaryota</taxon>
        <taxon>Fungi</taxon>
        <taxon>Dikarya</taxon>
        <taxon>Ascomycota</taxon>
        <taxon>Pezizomycotina</taxon>
        <taxon>Eurotiomycetes</taxon>
        <taxon>Eurotiomycetidae</taxon>
        <taxon>Eurotiales</taxon>
        <taxon>Thermoascaceae</taxon>
        <taxon>Paecilomyces</taxon>
    </lineage>
</organism>
<comment type="caution">
    <text evidence="2">The sequence shown here is derived from an EMBL/GenBank/DDBJ whole genome shotgun (WGS) entry which is preliminary data.</text>
</comment>
<reference evidence="2 3" key="1">
    <citation type="journal article" date="2024" name="IMA Fungus">
        <title>IMA Genome - F19 : A genome assembly and annotation guide to empower mycologists, including annotated draft genome sequences of Ceratocystis pirilliformis, Diaporthe australafricana, Fusarium ophioides, Paecilomyces lecythidis, and Sporothrix stenoceras.</title>
        <authorList>
            <person name="Aylward J."/>
            <person name="Wilson A.M."/>
            <person name="Visagie C.M."/>
            <person name="Spraker J."/>
            <person name="Barnes I."/>
            <person name="Buitendag C."/>
            <person name="Ceriani C."/>
            <person name="Del Mar Angel L."/>
            <person name="du Plessis D."/>
            <person name="Fuchs T."/>
            <person name="Gasser K."/>
            <person name="Kramer D."/>
            <person name="Li W."/>
            <person name="Munsamy K."/>
            <person name="Piso A."/>
            <person name="Price J.L."/>
            <person name="Sonnekus B."/>
            <person name="Thomas C."/>
            <person name="van der Nest A."/>
            <person name="van Dijk A."/>
            <person name="van Heerden A."/>
            <person name="van Vuuren N."/>
            <person name="Yilmaz N."/>
            <person name="Duong T.A."/>
            <person name="van der Merwe N.A."/>
            <person name="Wingfield M.J."/>
            <person name="Wingfield B.D."/>
        </authorList>
    </citation>
    <scope>NUCLEOTIDE SEQUENCE [LARGE SCALE GENOMIC DNA]</scope>
    <source>
        <strain evidence="2 3">CMW 18167</strain>
    </source>
</reference>
<proteinExistence type="predicted"/>
<evidence type="ECO:0008006" key="4">
    <source>
        <dbReference type="Google" id="ProtNLM"/>
    </source>
</evidence>
<evidence type="ECO:0000313" key="3">
    <source>
        <dbReference type="Proteomes" id="UP001583193"/>
    </source>
</evidence>
<dbReference type="EMBL" id="JAVDPF010000027">
    <property type="protein sequence ID" value="KAL1871513.1"/>
    <property type="molecule type" value="Genomic_DNA"/>
</dbReference>
<sequence length="270" mass="31314">YFAEKSPVLRLALEQYWGSSNIRLDGIDITIGHTFVHYLYTGTYQTLMHQQYDIAEEHAEYRKSVFTYRAAKQYQLPGLEDLARTHMAEYEKYLPINVILDVGKDVYRRLGDDDDDEWYSDYLRTKIWSAFEEDEHLFSQEYFTQGLGEVTRFDKFLVSTMVRLFSEKISALKEHASHVDPSDVKMNATSTEHLEPSTSPALELPPSPSRTFSDQSGPISPRETSPEPEQAEVVEVAEKIYDRLEPITEVTEDYAVERYDGYQEIAQECM</sequence>
<evidence type="ECO:0000256" key="1">
    <source>
        <dbReference type="SAM" id="MobiDB-lite"/>
    </source>
</evidence>
<feature type="compositionally biased region" description="Polar residues" evidence="1">
    <location>
        <begin position="189"/>
        <end position="200"/>
    </location>
</feature>
<gene>
    <name evidence="2" type="ORF">Plec18167_007073</name>
</gene>
<keyword evidence="3" id="KW-1185">Reference proteome</keyword>
<feature type="non-terminal residue" evidence="2">
    <location>
        <position position="1"/>
    </location>
</feature>
<protein>
    <recommendedName>
        <fullName evidence="4">BTB domain-containing protein</fullName>
    </recommendedName>
</protein>
<accession>A0ABR3X772</accession>
<feature type="region of interest" description="Disordered" evidence="1">
    <location>
        <begin position="189"/>
        <end position="232"/>
    </location>
</feature>